<protein>
    <recommendedName>
        <fullName evidence="2">GH16 domain-containing protein</fullName>
    </recommendedName>
</protein>
<feature type="chain" id="PRO_5043012382" description="GH16 domain-containing protein" evidence="1">
    <location>
        <begin position="25"/>
        <end position="321"/>
    </location>
</feature>
<dbReference type="EMBL" id="JAPDMZ010000047">
    <property type="protein sequence ID" value="KAK0553703.1"/>
    <property type="molecule type" value="Genomic_DNA"/>
</dbReference>
<dbReference type="SUPFAM" id="SSF49899">
    <property type="entry name" value="Concanavalin A-like lectins/glucanases"/>
    <property type="match status" value="1"/>
</dbReference>
<reference evidence="3" key="1">
    <citation type="journal article" date="2023" name="PhytoFront">
        <title>Draft Genome Resources of Seven Strains of Tilletia horrida, Causal Agent of Kernel Smut of Rice.</title>
        <authorList>
            <person name="Khanal S."/>
            <person name="Antony Babu S."/>
            <person name="Zhou X.G."/>
        </authorList>
    </citation>
    <scope>NUCLEOTIDE SEQUENCE</scope>
    <source>
        <strain evidence="3">TX6</strain>
    </source>
</reference>
<dbReference type="Gene3D" id="2.60.120.200">
    <property type="match status" value="1"/>
</dbReference>
<dbReference type="GO" id="GO:0009251">
    <property type="term" value="P:glucan catabolic process"/>
    <property type="evidence" value="ECO:0007669"/>
    <property type="project" value="TreeGrafter"/>
</dbReference>
<keyword evidence="1" id="KW-0732">Signal</keyword>
<evidence type="ECO:0000256" key="1">
    <source>
        <dbReference type="SAM" id="SignalP"/>
    </source>
</evidence>
<proteinExistence type="predicted"/>
<feature type="signal peptide" evidence="1">
    <location>
        <begin position="1"/>
        <end position="24"/>
    </location>
</feature>
<dbReference type="AlphaFoldDB" id="A0AAN6JYY4"/>
<gene>
    <name evidence="3" type="ORF">OC846_002427</name>
</gene>
<dbReference type="InterPro" id="IPR013320">
    <property type="entry name" value="ConA-like_dom_sf"/>
</dbReference>
<dbReference type="InterPro" id="IPR050546">
    <property type="entry name" value="Glycosyl_Hydrlase_16"/>
</dbReference>
<dbReference type="InterPro" id="IPR000757">
    <property type="entry name" value="Beta-glucanase-like"/>
</dbReference>
<sequence length="321" mass="34802">MLANINLFGLLPAAILTLAGSATARTWLQKSDIRGHAFYDTYSFYDGRDPTHGDVDFAQGPMLSWVDDDNRWNMKVSTANHANGNRGSVRMSSNYWIGDGVIIANITHAPTGCGVWPAFWTLGEGTWPYGGEIDILEWANDAEYENGDNSITLHTQPGCSVDSEALPNQRGKLRHTNCHGGCQVRAQDPKGHATAGLGINAAGGVTVAMERDFSWGGKGIRIWQWARNETVPADVAAQGFAVDTSSWGTPTASFPVNPSCKFAFNQHQIIWDITLGGDWAAGAWGGTSCNDRFGSISNLIDNHGNAFSEAYWSVDSVMHYV</sequence>
<dbReference type="PROSITE" id="PS51762">
    <property type="entry name" value="GH16_2"/>
    <property type="match status" value="1"/>
</dbReference>
<dbReference type="Proteomes" id="UP001176517">
    <property type="component" value="Unassembled WGS sequence"/>
</dbReference>
<organism evidence="3 4">
    <name type="scientific">Tilletia horrida</name>
    <dbReference type="NCBI Taxonomy" id="155126"/>
    <lineage>
        <taxon>Eukaryota</taxon>
        <taxon>Fungi</taxon>
        <taxon>Dikarya</taxon>
        <taxon>Basidiomycota</taxon>
        <taxon>Ustilaginomycotina</taxon>
        <taxon>Exobasidiomycetes</taxon>
        <taxon>Tilletiales</taxon>
        <taxon>Tilletiaceae</taxon>
        <taxon>Tilletia</taxon>
    </lineage>
</organism>
<comment type="caution">
    <text evidence="3">The sequence shown here is derived from an EMBL/GenBank/DDBJ whole genome shotgun (WGS) entry which is preliminary data.</text>
</comment>
<dbReference type="PANTHER" id="PTHR10963">
    <property type="entry name" value="GLYCOSYL HYDROLASE-RELATED"/>
    <property type="match status" value="1"/>
</dbReference>
<keyword evidence="4" id="KW-1185">Reference proteome</keyword>
<feature type="domain" description="GH16" evidence="2">
    <location>
        <begin position="32"/>
        <end position="321"/>
    </location>
</feature>
<evidence type="ECO:0000313" key="3">
    <source>
        <dbReference type="EMBL" id="KAK0553703.1"/>
    </source>
</evidence>
<dbReference type="Pfam" id="PF26113">
    <property type="entry name" value="GH16_XgeA"/>
    <property type="match status" value="1"/>
</dbReference>
<evidence type="ECO:0000313" key="4">
    <source>
        <dbReference type="Proteomes" id="UP001176517"/>
    </source>
</evidence>
<dbReference type="GO" id="GO:0004553">
    <property type="term" value="F:hydrolase activity, hydrolyzing O-glycosyl compounds"/>
    <property type="evidence" value="ECO:0007669"/>
    <property type="project" value="InterPro"/>
</dbReference>
<accession>A0AAN6JYY4</accession>
<evidence type="ECO:0000259" key="2">
    <source>
        <dbReference type="PROSITE" id="PS51762"/>
    </source>
</evidence>
<name>A0AAN6JYY4_9BASI</name>
<dbReference type="PANTHER" id="PTHR10963:SF24">
    <property type="entry name" value="GLYCOSIDASE C21B10.07-RELATED"/>
    <property type="match status" value="1"/>
</dbReference>